<evidence type="ECO:0000313" key="3">
    <source>
        <dbReference type="Proteomes" id="UP001189429"/>
    </source>
</evidence>
<accession>A0ABN9SIV2</accession>
<gene>
    <name evidence="2" type="ORF">PCOR1329_LOCUS29921</name>
</gene>
<feature type="non-terminal residue" evidence="2">
    <location>
        <position position="400"/>
    </location>
</feature>
<evidence type="ECO:0000256" key="1">
    <source>
        <dbReference type="SAM" id="MobiDB-lite"/>
    </source>
</evidence>
<sequence length="400" mass="43200">MVRAAVEAAVSATVTALLQQSPVQARPQERPRPSVAPVLAGDAPRPLMPPPGDLRARSPGRGGDPPLALEDQLGKKHKVDKEQVSVNVEDEACFNAADHVAECGADLFQEPLSLQFSEGRGLKNEVIRVNGKGDVLPPVPSFPKLAEDDDDDFKNGIKKINGKGVDVGLPTPAVPGGCGVFAIHGDDDDQDFHKGGECENLDGWHRWHLEEDPEEEDAFSIVRKMNQEVFDKTERVSAERRALVRLSSDEVIGVINGKGAVLLPSPSEDEVIGVNGKGARLLPVPSFPKLAENDDFKNGIGKEKKVEKEKGLGLPPEVGSGSVTEGTKQDSAVGFKNGSEKNDVRVQRALAILKDLLDMLAMHGEDEEFEKVISKEAFKWVQVCEHLGVDLTEEGFKKIG</sequence>
<feature type="region of interest" description="Disordered" evidence="1">
    <location>
        <begin position="307"/>
        <end position="336"/>
    </location>
</feature>
<proteinExistence type="predicted"/>
<evidence type="ECO:0000313" key="2">
    <source>
        <dbReference type="EMBL" id="CAK0831640.1"/>
    </source>
</evidence>
<reference evidence="2" key="1">
    <citation type="submission" date="2023-10" db="EMBL/GenBank/DDBJ databases">
        <authorList>
            <person name="Chen Y."/>
            <person name="Shah S."/>
            <person name="Dougan E. K."/>
            <person name="Thang M."/>
            <person name="Chan C."/>
        </authorList>
    </citation>
    <scope>NUCLEOTIDE SEQUENCE [LARGE SCALE GENOMIC DNA]</scope>
</reference>
<keyword evidence="3" id="KW-1185">Reference proteome</keyword>
<name>A0ABN9SIV2_9DINO</name>
<feature type="region of interest" description="Disordered" evidence="1">
    <location>
        <begin position="19"/>
        <end position="81"/>
    </location>
</feature>
<dbReference type="EMBL" id="CAUYUJ010011369">
    <property type="protein sequence ID" value="CAK0831640.1"/>
    <property type="molecule type" value="Genomic_DNA"/>
</dbReference>
<organism evidence="2 3">
    <name type="scientific">Prorocentrum cordatum</name>
    <dbReference type="NCBI Taxonomy" id="2364126"/>
    <lineage>
        <taxon>Eukaryota</taxon>
        <taxon>Sar</taxon>
        <taxon>Alveolata</taxon>
        <taxon>Dinophyceae</taxon>
        <taxon>Prorocentrales</taxon>
        <taxon>Prorocentraceae</taxon>
        <taxon>Prorocentrum</taxon>
    </lineage>
</organism>
<comment type="caution">
    <text evidence="2">The sequence shown here is derived from an EMBL/GenBank/DDBJ whole genome shotgun (WGS) entry which is preliminary data.</text>
</comment>
<feature type="compositionally biased region" description="Polar residues" evidence="1">
    <location>
        <begin position="321"/>
        <end position="330"/>
    </location>
</feature>
<dbReference type="Proteomes" id="UP001189429">
    <property type="component" value="Unassembled WGS sequence"/>
</dbReference>
<protein>
    <submittedName>
        <fullName evidence="2">Uncharacterized protein</fullName>
    </submittedName>
</protein>